<organism evidence="2 3">
    <name type="scientific">Chiloscyllium punctatum</name>
    <name type="common">Brownbanded bambooshark</name>
    <name type="synonym">Hemiscyllium punctatum</name>
    <dbReference type="NCBI Taxonomy" id="137246"/>
    <lineage>
        <taxon>Eukaryota</taxon>
        <taxon>Metazoa</taxon>
        <taxon>Chordata</taxon>
        <taxon>Craniata</taxon>
        <taxon>Vertebrata</taxon>
        <taxon>Chondrichthyes</taxon>
        <taxon>Elasmobranchii</taxon>
        <taxon>Galeomorphii</taxon>
        <taxon>Galeoidea</taxon>
        <taxon>Orectolobiformes</taxon>
        <taxon>Hemiscylliidae</taxon>
        <taxon>Chiloscyllium</taxon>
    </lineage>
</organism>
<reference evidence="2 3" key="1">
    <citation type="journal article" date="2018" name="Nat. Ecol. Evol.">
        <title>Shark genomes provide insights into elasmobranch evolution and the origin of vertebrates.</title>
        <authorList>
            <person name="Hara Y"/>
            <person name="Yamaguchi K"/>
            <person name="Onimaru K"/>
            <person name="Kadota M"/>
            <person name="Koyanagi M"/>
            <person name="Keeley SD"/>
            <person name="Tatsumi K"/>
            <person name="Tanaka K"/>
            <person name="Motone F"/>
            <person name="Kageyama Y"/>
            <person name="Nozu R"/>
            <person name="Adachi N"/>
            <person name="Nishimura O"/>
            <person name="Nakagawa R"/>
            <person name="Tanegashima C"/>
            <person name="Kiyatake I"/>
            <person name="Matsumoto R"/>
            <person name="Murakumo K"/>
            <person name="Nishida K"/>
            <person name="Terakita A"/>
            <person name="Kuratani S"/>
            <person name="Sato K"/>
            <person name="Hyodo S Kuraku.S."/>
        </authorList>
    </citation>
    <scope>NUCLEOTIDE SEQUENCE [LARGE SCALE GENOMIC DNA]</scope>
</reference>
<dbReference type="EMBL" id="BEZZ01181066">
    <property type="protein sequence ID" value="GCC46516.1"/>
    <property type="molecule type" value="Genomic_DNA"/>
</dbReference>
<sequence length="88" mass="9929">MDPRHRRHRAVEQRLDDADRFGEIGTERRAEHGGGIDHGKLEAIALARDEIPGGALGQRLGFRIGLHVGAIEIGPHRLVERRRLRRMA</sequence>
<feature type="non-terminal residue" evidence="2">
    <location>
        <position position="88"/>
    </location>
</feature>
<comment type="caution">
    <text evidence="2">The sequence shown here is derived from an EMBL/GenBank/DDBJ whole genome shotgun (WGS) entry which is preliminary data.</text>
</comment>
<gene>
    <name evidence="2" type="ORF">chiPu_0030357</name>
</gene>
<proteinExistence type="predicted"/>
<evidence type="ECO:0000256" key="1">
    <source>
        <dbReference type="SAM" id="MobiDB-lite"/>
    </source>
</evidence>
<dbReference type="Proteomes" id="UP000287033">
    <property type="component" value="Unassembled WGS sequence"/>
</dbReference>
<name>A0A401TV76_CHIPU</name>
<evidence type="ECO:0000313" key="3">
    <source>
        <dbReference type="Proteomes" id="UP000287033"/>
    </source>
</evidence>
<evidence type="ECO:0000313" key="2">
    <source>
        <dbReference type="EMBL" id="GCC46516.1"/>
    </source>
</evidence>
<protein>
    <submittedName>
        <fullName evidence="2">Uncharacterized protein</fullName>
    </submittedName>
</protein>
<keyword evidence="3" id="KW-1185">Reference proteome</keyword>
<accession>A0A401TV76</accession>
<feature type="region of interest" description="Disordered" evidence="1">
    <location>
        <begin position="1"/>
        <end position="22"/>
    </location>
</feature>
<feature type="compositionally biased region" description="Basic and acidic residues" evidence="1">
    <location>
        <begin position="10"/>
        <end position="22"/>
    </location>
</feature>
<dbReference type="AlphaFoldDB" id="A0A401TV76"/>